<dbReference type="InterPro" id="IPR046341">
    <property type="entry name" value="SET_dom_sf"/>
</dbReference>
<dbReference type="Gene3D" id="2.170.270.10">
    <property type="entry name" value="SET domain"/>
    <property type="match status" value="1"/>
</dbReference>
<proteinExistence type="predicted"/>
<feature type="domain" description="SET" evidence="2">
    <location>
        <begin position="119"/>
        <end position="247"/>
    </location>
</feature>
<dbReference type="PANTHER" id="PTHR47436">
    <property type="entry name" value="HISTONE-LYSINE N-METHYLTRANSFERASE ATXR2"/>
    <property type="match status" value="1"/>
</dbReference>
<dbReference type="SUPFAM" id="SSF82199">
    <property type="entry name" value="SET domain"/>
    <property type="match status" value="1"/>
</dbReference>
<keyword evidence="4" id="KW-1185">Reference proteome</keyword>
<dbReference type="Proteomes" id="UP000708148">
    <property type="component" value="Unassembled WGS sequence"/>
</dbReference>
<evidence type="ECO:0000313" key="3">
    <source>
        <dbReference type="EMBL" id="CAD7700336.1"/>
    </source>
</evidence>
<evidence type="ECO:0000256" key="1">
    <source>
        <dbReference type="SAM" id="MobiDB-lite"/>
    </source>
</evidence>
<dbReference type="AlphaFoldDB" id="A0A8S1IYS4"/>
<dbReference type="OrthoDB" id="568085at2759"/>
<dbReference type="PROSITE" id="PS50280">
    <property type="entry name" value="SET"/>
    <property type="match status" value="1"/>
</dbReference>
<feature type="region of interest" description="Disordered" evidence="1">
    <location>
        <begin position="1"/>
        <end position="21"/>
    </location>
</feature>
<organism evidence="3 4">
    <name type="scientific">Ostreobium quekettii</name>
    <dbReference type="NCBI Taxonomy" id="121088"/>
    <lineage>
        <taxon>Eukaryota</taxon>
        <taxon>Viridiplantae</taxon>
        <taxon>Chlorophyta</taxon>
        <taxon>core chlorophytes</taxon>
        <taxon>Ulvophyceae</taxon>
        <taxon>TCBD clade</taxon>
        <taxon>Bryopsidales</taxon>
        <taxon>Ostreobineae</taxon>
        <taxon>Ostreobiaceae</taxon>
        <taxon>Ostreobium</taxon>
    </lineage>
</organism>
<sequence length="279" mass="30162">MTADSKHGSLPPSTSAPAGIDPDRTALRQFEAHAEATNDIFLVAARVIANVVEEASRILEAGDAHGPRCDPAACWDALWLAWRPYACNWKGIWWESVAVPDDVSDEEAFRAELKELATDSLALLKSAIDDGRFPALFTAEVYGSLIGMFEMNNLAIEVPSPLESYLEALDESPSTAGSLGSLRDRIEEAAQHPGEGTAYYRLACCANHSCVPNAKATRRTGLDVGGNLALIAEGPITAGEEITISYVDESEPLEQRQRALMDYGFVCSCTRCLQEEQGP</sequence>
<dbReference type="GO" id="GO:0008168">
    <property type="term" value="F:methyltransferase activity"/>
    <property type="evidence" value="ECO:0007669"/>
    <property type="project" value="InterPro"/>
</dbReference>
<dbReference type="Pfam" id="PF00856">
    <property type="entry name" value="SET"/>
    <property type="match status" value="1"/>
</dbReference>
<reference evidence="3" key="1">
    <citation type="submission" date="2020-12" db="EMBL/GenBank/DDBJ databases">
        <authorList>
            <person name="Iha C."/>
        </authorList>
    </citation>
    <scope>NUCLEOTIDE SEQUENCE</scope>
</reference>
<comment type="caution">
    <text evidence="3">The sequence shown here is derived from an EMBL/GenBank/DDBJ whole genome shotgun (WGS) entry which is preliminary data.</text>
</comment>
<dbReference type="InterPro" id="IPR044237">
    <property type="entry name" value="ATXR2-like"/>
</dbReference>
<accession>A0A8S1IYS4</accession>
<dbReference type="EMBL" id="CAJHUC010001226">
    <property type="protein sequence ID" value="CAD7700336.1"/>
    <property type="molecule type" value="Genomic_DNA"/>
</dbReference>
<name>A0A8S1IYS4_9CHLO</name>
<dbReference type="InterPro" id="IPR001214">
    <property type="entry name" value="SET_dom"/>
</dbReference>
<dbReference type="CDD" id="cd20071">
    <property type="entry name" value="SET_SMYD"/>
    <property type="match status" value="1"/>
</dbReference>
<evidence type="ECO:0000259" key="2">
    <source>
        <dbReference type="PROSITE" id="PS50280"/>
    </source>
</evidence>
<gene>
    <name evidence="3" type="ORF">OSTQU699_LOCUS5695</name>
</gene>
<evidence type="ECO:0000313" key="4">
    <source>
        <dbReference type="Proteomes" id="UP000708148"/>
    </source>
</evidence>
<protein>
    <recommendedName>
        <fullName evidence="2">SET domain-containing protein</fullName>
    </recommendedName>
</protein>
<dbReference type="PANTHER" id="PTHR47436:SF1">
    <property type="entry name" value="SET DOMAIN-CONTAINING PROTEIN"/>
    <property type="match status" value="1"/>
</dbReference>